<dbReference type="Pfam" id="PF06477">
    <property type="entry name" value="DUF1091"/>
    <property type="match status" value="3"/>
</dbReference>
<protein>
    <submittedName>
        <fullName evidence="2">Uncharacterized protein</fullName>
    </submittedName>
</protein>
<dbReference type="AlphaFoldDB" id="A0A3B0JFE5"/>
<evidence type="ECO:0000313" key="3">
    <source>
        <dbReference type="Proteomes" id="UP000268350"/>
    </source>
</evidence>
<feature type="region of interest" description="Disordered" evidence="1">
    <location>
        <begin position="1"/>
        <end position="38"/>
    </location>
</feature>
<dbReference type="PANTHER" id="PTHR20898">
    <property type="entry name" value="DAEDALUS ON 3-RELATED-RELATED"/>
    <property type="match status" value="1"/>
</dbReference>
<dbReference type="OrthoDB" id="8064020at2759"/>
<dbReference type="OMA" id="HETMINF"/>
<dbReference type="EMBL" id="OUUW01000005">
    <property type="protein sequence ID" value="SPP80845.1"/>
    <property type="molecule type" value="Genomic_DNA"/>
</dbReference>
<organism evidence="2 3">
    <name type="scientific">Drosophila guanche</name>
    <name type="common">Fruit fly</name>
    <dbReference type="NCBI Taxonomy" id="7266"/>
    <lineage>
        <taxon>Eukaryota</taxon>
        <taxon>Metazoa</taxon>
        <taxon>Ecdysozoa</taxon>
        <taxon>Arthropoda</taxon>
        <taxon>Hexapoda</taxon>
        <taxon>Insecta</taxon>
        <taxon>Pterygota</taxon>
        <taxon>Neoptera</taxon>
        <taxon>Endopterygota</taxon>
        <taxon>Diptera</taxon>
        <taxon>Brachycera</taxon>
        <taxon>Muscomorpha</taxon>
        <taxon>Ephydroidea</taxon>
        <taxon>Drosophilidae</taxon>
        <taxon>Drosophila</taxon>
        <taxon>Sophophora</taxon>
    </lineage>
</organism>
<evidence type="ECO:0000313" key="2">
    <source>
        <dbReference type="EMBL" id="SPP80845.1"/>
    </source>
</evidence>
<dbReference type="Proteomes" id="UP000268350">
    <property type="component" value="Unassembled WGS sequence"/>
</dbReference>
<dbReference type="InterPro" id="IPR010512">
    <property type="entry name" value="DUF1091"/>
</dbReference>
<gene>
    <name evidence="2" type="ORF">DGUA_6G005799</name>
</gene>
<keyword evidence="3" id="KW-1185">Reference proteome</keyword>
<proteinExistence type="predicted"/>
<evidence type="ECO:0000256" key="1">
    <source>
        <dbReference type="SAM" id="MobiDB-lite"/>
    </source>
</evidence>
<accession>A0A3B0JFE5</accession>
<dbReference type="PANTHER" id="PTHR20898:SF0">
    <property type="entry name" value="DAEDALUS ON 3-RELATED"/>
    <property type="match status" value="1"/>
</dbReference>
<reference evidence="3" key="1">
    <citation type="submission" date="2018-01" db="EMBL/GenBank/DDBJ databases">
        <authorList>
            <person name="Alioto T."/>
            <person name="Alioto T."/>
        </authorList>
    </citation>
    <scope>NUCLEOTIDE SEQUENCE [LARGE SCALE GENOMIC DNA]</scope>
</reference>
<feature type="compositionally biased region" description="Basic and acidic residues" evidence="1">
    <location>
        <begin position="8"/>
        <end position="27"/>
    </location>
</feature>
<dbReference type="SMART" id="SM00697">
    <property type="entry name" value="DM8"/>
    <property type="match status" value="3"/>
</dbReference>
<sequence>MTRRKQKAQSDDNWWKQELHEQPEHERNLRKKAGGSGAKKLIKSAIKQRMDRSRERSIYKSFIIVKHFQLTCVFVLAKTDCFSLDRTFCEFTCSIKAVNRTHKNVFGKIEIYKAPVTKIKLFNGYKPFLYNVTFDACKFLANVNSNPVINFFHESFTSFYNVNHTCPYNHDIIMEKLPIDFVNHRMSKVLPFPEVMYLKLNHSRFEFTNCNCTSLDKKFGECEDFYLKSVNRTYKYLSGKFKLYQKPVKAFELNLILMKRLSGYKPFLYKITVNACKFLVNPKTSPVTKLFYESVVTFSNVNHSCPYNIQCRFEFTNCNCTSLDQKFGECEYFYLKSVNRTYKYLSGKFKLYQKPVKAFELNLILMKRLSGYKPFLYNITVNACKFLVNPKTSPVTKFFYESVVTFSNVNHSCPYNHDIIIDKLSIDYVNNRFTKVLPFPEGNYLIEARFSTLGSPFAVVKVFGTLS</sequence>
<name>A0A3B0JFE5_DROGU</name>